<sequence>MQIRHCTEKSNIDDSMLIIDPLQIRHVIVKFGKLSSISGLIEPKSHLNLDYPYHLVRQCVVAQKFEVGSKVEISDGGLVFAELNPSNYKHYGKYDYTQNLQNMITAVNKIRNSDPDPNNNTNNLESHDNNVSIDNKT</sequence>
<name>A0A557SVH2_9ARCH</name>
<dbReference type="Proteomes" id="UP000315289">
    <property type="component" value="Unassembled WGS sequence"/>
</dbReference>
<evidence type="ECO:0000313" key="2">
    <source>
        <dbReference type="EMBL" id="TVP40581.1"/>
    </source>
</evidence>
<organism evidence="2 3">
    <name type="scientific">Candidatus Nitrosocosmicus arcticus</name>
    <dbReference type="NCBI Taxonomy" id="2035267"/>
    <lineage>
        <taxon>Archaea</taxon>
        <taxon>Nitrososphaerota</taxon>
        <taxon>Nitrososphaeria</taxon>
        <taxon>Nitrososphaerales</taxon>
        <taxon>Nitrososphaeraceae</taxon>
        <taxon>Candidatus Nitrosocosmicus</taxon>
    </lineage>
</organism>
<proteinExistence type="predicted"/>
<evidence type="ECO:0000256" key="1">
    <source>
        <dbReference type="SAM" id="MobiDB-lite"/>
    </source>
</evidence>
<keyword evidence="3" id="KW-1185">Reference proteome</keyword>
<feature type="region of interest" description="Disordered" evidence="1">
    <location>
        <begin position="111"/>
        <end position="137"/>
    </location>
</feature>
<gene>
    <name evidence="2" type="ORF">NARC_70163</name>
</gene>
<dbReference type="RefSeq" id="WP_144731216.1">
    <property type="nucleotide sequence ID" value="NZ_ML675583.1"/>
</dbReference>
<dbReference type="EMBL" id="VOAH01000007">
    <property type="protein sequence ID" value="TVP40581.1"/>
    <property type="molecule type" value="Genomic_DNA"/>
</dbReference>
<dbReference type="OrthoDB" id="10666at2157"/>
<comment type="caution">
    <text evidence="2">The sequence shown here is derived from an EMBL/GenBank/DDBJ whole genome shotgun (WGS) entry which is preliminary data.</text>
</comment>
<evidence type="ECO:0000313" key="3">
    <source>
        <dbReference type="Proteomes" id="UP000315289"/>
    </source>
</evidence>
<protein>
    <submittedName>
        <fullName evidence="2">Uncharacterized protein</fullName>
    </submittedName>
</protein>
<dbReference type="AlphaFoldDB" id="A0A557SVH2"/>
<accession>A0A557SVH2</accession>
<reference evidence="2 3" key="1">
    <citation type="journal article" date="2019" name="Front. Microbiol.">
        <title>Ammonia Oxidation by the Arctic Terrestrial Thaumarchaeote Candidatus Nitrosocosmicus arcticus Is Stimulated by Increasing Temperatures.</title>
        <authorList>
            <person name="Alves R.J.E."/>
            <person name="Kerou M."/>
            <person name="Zappe A."/>
            <person name="Bittner R."/>
            <person name="Abby S.S."/>
            <person name="Schmidt H.A."/>
            <person name="Pfeifer K."/>
            <person name="Schleper C."/>
        </authorList>
    </citation>
    <scope>NUCLEOTIDE SEQUENCE [LARGE SCALE GENOMIC DNA]</scope>
    <source>
        <strain evidence="2 3">Kfb</strain>
    </source>
</reference>